<proteinExistence type="evidence at transcript level"/>
<evidence type="ECO:0000256" key="4">
    <source>
        <dbReference type="ARBA" id="ARBA00022525"/>
    </source>
</evidence>
<evidence type="ECO:0000256" key="2">
    <source>
        <dbReference type="ARBA" id="ARBA00005683"/>
    </source>
</evidence>
<evidence type="ECO:0000313" key="11">
    <source>
        <dbReference type="EMBL" id="QDW65358.1"/>
    </source>
</evidence>
<evidence type="ECO:0000256" key="9">
    <source>
        <dbReference type="ARBA" id="ARBA00023288"/>
    </source>
</evidence>
<evidence type="ECO:0000256" key="7">
    <source>
        <dbReference type="ARBA" id="ARBA00023157"/>
    </source>
</evidence>
<dbReference type="Gene3D" id="3.30.2460.20">
    <property type="match status" value="1"/>
</dbReference>
<evidence type="ECO:0000256" key="6">
    <source>
        <dbReference type="ARBA" id="ARBA00022687"/>
    </source>
</evidence>
<dbReference type="GO" id="GO:0060070">
    <property type="term" value="P:canonical Wnt signaling pathway"/>
    <property type="evidence" value="ECO:0007669"/>
    <property type="project" value="TreeGrafter"/>
</dbReference>
<dbReference type="GO" id="GO:0005125">
    <property type="term" value="F:cytokine activity"/>
    <property type="evidence" value="ECO:0007669"/>
    <property type="project" value="TreeGrafter"/>
</dbReference>
<dbReference type="PROSITE" id="PS00246">
    <property type="entry name" value="WNT1"/>
    <property type="match status" value="1"/>
</dbReference>
<keyword evidence="8" id="KW-0325">Glycoprotein</keyword>
<dbReference type="Pfam" id="PF00110">
    <property type="entry name" value="wnt"/>
    <property type="match status" value="1"/>
</dbReference>
<dbReference type="InterPro" id="IPR018161">
    <property type="entry name" value="Wnt_CS"/>
</dbReference>
<keyword evidence="6 10" id="KW-0879">Wnt signaling pathway</keyword>
<reference evidence="11" key="1">
    <citation type="submission" date="2018-12" db="EMBL/GenBank/DDBJ databases">
        <title>Wnt and Frizzled genes in echinoderms.</title>
        <authorList>
            <person name="Girich A.S."/>
        </authorList>
    </citation>
    <scope>NUCLEOTIDE SEQUENCE</scope>
</reference>
<dbReference type="InterPro" id="IPR005817">
    <property type="entry name" value="Wnt"/>
</dbReference>
<organism evidence="11">
    <name type="scientific">Himerometra robustipinna</name>
    <dbReference type="NCBI Taxonomy" id="706653"/>
    <lineage>
        <taxon>Eukaryota</taxon>
        <taxon>Metazoa</taxon>
        <taxon>Echinodermata</taxon>
        <taxon>Pelmatozoa</taxon>
        <taxon>Crinoidea</taxon>
        <taxon>Articulata</taxon>
        <taxon>Comatulida</taxon>
        <taxon>Himerometridae</taxon>
        <taxon>Himerometra</taxon>
    </lineage>
</organism>
<evidence type="ECO:0000256" key="10">
    <source>
        <dbReference type="RuleBase" id="RU003500"/>
    </source>
</evidence>
<keyword evidence="4" id="KW-0964">Secreted</keyword>
<dbReference type="EMBL" id="MK335529">
    <property type="protein sequence ID" value="QDW65358.1"/>
    <property type="molecule type" value="mRNA"/>
</dbReference>
<keyword evidence="5" id="KW-0272">Extracellular matrix</keyword>
<dbReference type="SMART" id="SM00097">
    <property type="entry name" value="WNT1"/>
    <property type="match status" value="1"/>
</dbReference>
<dbReference type="GO" id="GO:0005109">
    <property type="term" value="F:frizzled binding"/>
    <property type="evidence" value="ECO:0007669"/>
    <property type="project" value="TreeGrafter"/>
</dbReference>
<evidence type="ECO:0000256" key="3">
    <source>
        <dbReference type="ARBA" id="ARBA00022473"/>
    </source>
</evidence>
<evidence type="ECO:0000256" key="5">
    <source>
        <dbReference type="ARBA" id="ARBA00022530"/>
    </source>
</evidence>
<keyword evidence="7" id="KW-1015">Disulfide bond</keyword>
<dbReference type="AlphaFoldDB" id="A0A5B8GVF7"/>
<dbReference type="InterPro" id="IPR043158">
    <property type="entry name" value="Wnt_C"/>
</dbReference>
<dbReference type="CDD" id="cd19337">
    <property type="entry name" value="Wnt_Wnt5"/>
    <property type="match status" value="1"/>
</dbReference>
<dbReference type="GO" id="GO:0005615">
    <property type="term" value="C:extracellular space"/>
    <property type="evidence" value="ECO:0007669"/>
    <property type="project" value="TreeGrafter"/>
</dbReference>
<dbReference type="PANTHER" id="PTHR12027:SF77">
    <property type="entry name" value="PROTEIN WNT-5"/>
    <property type="match status" value="1"/>
</dbReference>
<accession>A0A5B8GVF7</accession>
<comment type="subcellular location">
    <subcellularLocation>
        <location evidence="1 10">Secreted</location>
        <location evidence="1 10">Extracellular space</location>
        <location evidence="1 10">Extracellular matrix</location>
    </subcellularLocation>
</comment>
<dbReference type="FunFam" id="3.30.2460.20:FF:000001">
    <property type="entry name" value="Wnt homolog"/>
    <property type="match status" value="1"/>
</dbReference>
<keyword evidence="9" id="KW-0449">Lipoprotein</keyword>
<keyword evidence="3 10" id="KW-0217">Developmental protein</keyword>
<evidence type="ECO:0000256" key="1">
    <source>
        <dbReference type="ARBA" id="ARBA00004498"/>
    </source>
</evidence>
<dbReference type="GO" id="GO:0045165">
    <property type="term" value="P:cell fate commitment"/>
    <property type="evidence" value="ECO:0007669"/>
    <property type="project" value="TreeGrafter"/>
</dbReference>
<name>A0A5B8GVF7_9ECHI</name>
<dbReference type="PANTHER" id="PTHR12027">
    <property type="entry name" value="WNT RELATED"/>
    <property type="match status" value="1"/>
</dbReference>
<comment type="function">
    <text evidence="10">Ligand for members of the frizzled family of seven transmembrane receptors.</text>
</comment>
<dbReference type="PRINTS" id="PR01349">
    <property type="entry name" value="WNTPROTEIN"/>
</dbReference>
<sequence>MCTQLPGLSPGQRKLCHLYSDHMGPIGEGAKVGIEECQYQFQDQRWNCSTSDQESVFGRVMTIASREAAFTHAVSAAGVINSISRNCREGSLQTCGCSRASRPDDLPREWIWGGCGDNVEYGYQFSRNFVDAKERESTPQKGSKEFKRRKMNLHNNEAGRRAIYAKTDIQCKCHGVSGSCSLTTCWLQLPPFRVIGNFLKGKYDGASKVRVNKKGKMDISEKRFNRPSEEDLVYLEESPDYCLRNPRIGSLGTKGRECNRTSFGTDGCDLMCCGRGYNTYRVELVERCNCKFKWCCYVKCKRCKVTKDVHICK</sequence>
<comment type="similarity">
    <text evidence="2 10">Belongs to the Wnt family.</text>
</comment>
<dbReference type="GO" id="GO:0030182">
    <property type="term" value="P:neuron differentiation"/>
    <property type="evidence" value="ECO:0007669"/>
    <property type="project" value="TreeGrafter"/>
</dbReference>
<evidence type="ECO:0000256" key="8">
    <source>
        <dbReference type="ARBA" id="ARBA00023180"/>
    </source>
</evidence>
<protein>
    <recommendedName>
        <fullName evidence="10">Protein Wnt</fullName>
    </recommendedName>
</protein>